<accession>A0A842HB59</accession>
<name>A0A842HB59_9BACT</name>
<dbReference type="EMBL" id="JACHVB010000004">
    <property type="protein sequence ID" value="MBC2592671.1"/>
    <property type="molecule type" value="Genomic_DNA"/>
</dbReference>
<dbReference type="Proteomes" id="UP000546464">
    <property type="component" value="Unassembled WGS sequence"/>
</dbReference>
<keyword evidence="2" id="KW-1185">Reference proteome</keyword>
<evidence type="ECO:0000313" key="1">
    <source>
        <dbReference type="EMBL" id="MBC2592671.1"/>
    </source>
</evidence>
<organism evidence="1 2">
    <name type="scientific">Ruficoccus amylovorans</name>
    <dbReference type="NCBI Taxonomy" id="1804625"/>
    <lineage>
        <taxon>Bacteria</taxon>
        <taxon>Pseudomonadati</taxon>
        <taxon>Verrucomicrobiota</taxon>
        <taxon>Opitutia</taxon>
        <taxon>Puniceicoccales</taxon>
        <taxon>Cerasicoccaceae</taxon>
        <taxon>Ruficoccus</taxon>
    </lineage>
</organism>
<comment type="caution">
    <text evidence="1">The sequence shown here is derived from an EMBL/GenBank/DDBJ whole genome shotgun (WGS) entry which is preliminary data.</text>
</comment>
<protein>
    <submittedName>
        <fullName evidence="1">Uncharacterized protein</fullName>
    </submittedName>
</protein>
<dbReference type="AlphaFoldDB" id="A0A842HB59"/>
<proteinExistence type="predicted"/>
<gene>
    <name evidence="1" type="ORF">H5P28_00195</name>
</gene>
<reference evidence="1 2" key="1">
    <citation type="submission" date="2020-07" db="EMBL/GenBank/DDBJ databases">
        <authorList>
            <person name="Feng X."/>
        </authorList>
    </citation>
    <scope>NUCLEOTIDE SEQUENCE [LARGE SCALE GENOMIC DNA]</scope>
    <source>
        <strain evidence="1 2">JCM31066</strain>
    </source>
</reference>
<dbReference type="RefSeq" id="WP_185673710.1">
    <property type="nucleotide sequence ID" value="NZ_JACHVB010000004.1"/>
</dbReference>
<sequence>MKPHTNIFAHKIEMQKEEGMAVLGLYDLMKTLLAEAKEAPDLAGGVPSVGFLNDPDGWILSLCLFVDGQPAKPIFAVRADSPQELLGKILHCRAESTRQAGKPSNN</sequence>
<evidence type="ECO:0000313" key="2">
    <source>
        <dbReference type="Proteomes" id="UP000546464"/>
    </source>
</evidence>